<dbReference type="HAMAP" id="MF_00014">
    <property type="entry name" value="Ribosome_mat_RimM"/>
    <property type="match status" value="1"/>
</dbReference>
<dbReference type="AlphaFoldDB" id="A0A286TDC7"/>
<comment type="domain">
    <text evidence="5">The PRC barrel domain binds ribosomal protein uS19.</text>
</comment>
<dbReference type="GO" id="GO:0006364">
    <property type="term" value="P:rRNA processing"/>
    <property type="evidence" value="ECO:0007669"/>
    <property type="project" value="UniProtKB-UniRule"/>
</dbReference>
<dbReference type="PANTHER" id="PTHR33692">
    <property type="entry name" value="RIBOSOME MATURATION FACTOR RIMM"/>
    <property type="match status" value="1"/>
</dbReference>
<evidence type="ECO:0000256" key="1">
    <source>
        <dbReference type="ARBA" id="ARBA00022490"/>
    </source>
</evidence>
<evidence type="ECO:0000256" key="4">
    <source>
        <dbReference type="ARBA" id="ARBA00023186"/>
    </source>
</evidence>
<dbReference type="InterPro" id="IPR011033">
    <property type="entry name" value="PRC_barrel-like_sf"/>
</dbReference>
<feature type="domain" description="Ribosome maturation factor RimM PRC barrel" evidence="7">
    <location>
        <begin position="80"/>
        <end position="164"/>
    </location>
</feature>
<evidence type="ECO:0000256" key="3">
    <source>
        <dbReference type="ARBA" id="ARBA00022552"/>
    </source>
</evidence>
<evidence type="ECO:0000259" key="6">
    <source>
        <dbReference type="Pfam" id="PF01782"/>
    </source>
</evidence>
<evidence type="ECO:0000259" key="7">
    <source>
        <dbReference type="Pfam" id="PF24986"/>
    </source>
</evidence>
<comment type="subcellular location">
    <subcellularLocation>
        <location evidence="5">Cytoplasm</location>
    </subcellularLocation>
</comment>
<dbReference type="SUPFAM" id="SSF50447">
    <property type="entry name" value="Translation proteins"/>
    <property type="match status" value="1"/>
</dbReference>
<dbReference type="GO" id="GO:0005737">
    <property type="term" value="C:cytoplasm"/>
    <property type="evidence" value="ECO:0007669"/>
    <property type="project" value="UniProtKB-SubCell"/>
</dbReference>
<reference evidence="8 9" key="1">
    <citation type="journal article" date="2017" name="Biosci. Biotechnol. Biochem.">
        <title>Identification and characterization of a sulfoglycosidase from Bifidobacterium bifidum implicated in mucin glycan utilization.</title>
        <authorList>
            <person name="Katoh T."/>
            <person name="Maeshibu T."/>
            <person name="Kikkawa K."/>
            <person name="Gotoh A."/>
            <person name="Tomabechi Y."/>
            <person name="Nakamura M."/>
            <person name="Liao W.-H."/>
            <person name="Yamaguchi M."/>
            <person name="Ashida H."/>
            <person name="Yamamoto K."/>
            <person name="Katayama T."/>
        </authorList>
    </citation>
    <scope>NUCLEOTIDE SEQUENCE [LARGE SCALE GENOMIC DNA]</scope>
    <source>
        <strain evidence="8 9">JCM 7004</strain>
    </source>
</reference>
<feature type="domain" description="RimM N-terminal" evidence="6">
    <location>
        <begin position="3"/>
        <end position="65"/>
    </location>
</feature>
<dbReference type="EMBL" id="AP018131">
    <property type="protein sequence ID" value="BBA48323.1"/>
    <property type="molecule type" value="Genomic_DNA"/>
</dbReference>
<dbReference type="NCBIfam" id="TIGR02273">
    <property type="entry name" value="16S_RimM"/>
    <property type="match status" value="1"/>
</dbReference>
<sequence>MQIFTDEPEYRFAPDSVLYTRDGSQEYVVEYARTFKNRWIVKFEGIDDRDASEAANGIELYGEADDPEDMLEEDAWYPKDLVGLEARLAEGNGLGLPAGQVIGKVVDVLDSAQTLLKIRLVSPVRDTVTGEVTESTALVPFVDELVPDIALEEGYLTIDPPGGLIPGL</sequence>
<dbReference type="InterPro" id="IPR056792">
    <property type="entry name" value="PRC_RimM"/>
</dbReference>
<gene>
    <name evidence="5" type="primary">rimM</name>
    <name evidence="8" type="ORF">BBJK_01935</name>
</gene>
<dbReference type="InterPro" id="IPR002676">
    <property type="entry name" value="RimM_N"/>
</dbReference>
<keyword evidence="3 5" id="KW-0698">rRNA processing</keyword>
<dbReference type="GO" id="GO:0005840">
    <property type="term" value="C:ribosome"/>
    <property type="evidence" value="ECO:0007669"/>
    <property type="project" value="InterPro"/>
</dbReference>
<proteinExistence type="inferred from homology"/>
<dbReference type="SUPFAM" id="SSF50346">
    <property type="entry name" value="PRC-barrel domain"/>
    <property type="match status" value="1"/>
</dbReference>
<organism evidence="8 9">
    <name type="scientific">Bifidobacterium bifidum LMG 13195</name>
    <dbReference type="NCBI Taxonomy" id="1207542"/>
    <lineage>
        <taxon>Bacteria</taxon>
        <taxon>Bacillati</taxon>
        <taxon>Actinomycetota</taxon>
        <taxon>Actinomycetes</taxon>
        <taxon>Bifidobacteriales</taxon>
        <taxon>Bifidobacteriaceae</taxon>
        <taxon>Bifidobacterium</taxon>
    </lineage>
</organism>
<dbReference type="Proteomes" id="UP000262177">
    <property type="component" value="Chromosome"/>
</dbReference>
<comment type="similarity">
    <text evidence="5">Belongs to the RimM family.</text>
</comment>
<dbReference type="Pfam" id="PF01782">
    <property type="entry name" value="RimM"/>
    <property type="match status" value="1"/>
</dbReference>
<evidence type="ECO:0000256" key="5">
    <source>
        <dbReference type="HAMAP-Rule" id="MF_00014"/>
    </source>
</evidence>
<dbReference type="InterPro" id="IPR011961">
    <property type="entry name" value="RimM"/>
</dbReference>
<name>A0A286TDC7_BIFBI</name>
<dbReference type="Gene3D" id="2.40.30.60">
    <property type="entry name" value="RimM"/>
    <property type="match status" value="1"/>
</dbReference>
<dbReference type="Pfam" id="PF24986">
    <property type="entry name" value="PRC_RimM"/>
    <property type="match status" value="1"/>
</dbReference>
<evidence type="ECO:0000256" key="2">
    <source>
        <dbReference type="ARBA" id="ARBA00022517"/>
    </source>
</evidence>
<accession>A0A286TDC7</accession>
<keyword evidence="4 5" id="KW-0143">Chaperone</keyword>
<dbReference type="InterPro" id="IPR036976">
    <property type="entry name" value="RimM_N_sf"/>
</dbReference>
<dbReference type="InterPro" id="IPR009000">
    <property type="entry name" value="Transl_B-barrel_sf"/>
</dbReference>
<dbReference type="Gene3D" id="2.30.30.240">
    <property type="entry name" value="PRC-barrel domain"/>
    <property type="match status" value="1"/>
</dbReference>
<comment type="subunit">
    <text evidence="5">Binds ribosomal protein uS19.</text>
</comment>
<comment type="function">
    <text evidence="5">An accessory protein needed during the final step in the assembly of 30S ribosomal subunit, possibly for assembly of the head region. Essential for efficient processing of 16S rRNA. May be needed both before and after RbfA during the maturation of 16S rRNA. It has affinity for free ribosomal 30S subunits but not for 70S ribosomes.</text>
</comment>
<keyword evidence="1 5" id="KW-0963">Cytoplasm</keyword>
<keyword evidence="2 5" id="KW-0690">Ribosome biogenesis</keyword>
<protein>
    <recommendedName>
        <fullName evidence="5">Ribosome maturation factor RimM</fullName>
    </recommendedName>
</protein>
<dbReference type="PANTHER" id="PTHR33692:SF1">
    <property type="entry name" value="RIBOSOME MATURATION FACTOR RIMM"/>
    <property type="match status" value="1"/>
</dbReference>
<dbReference type="GO" id="GO:0043022">
    <property type="term" value="F:ribosome binding"/>
    <property type="evidence" value="ECO:0007669"/>
    <property type="project" value="InterPro"/>
</dbReference>
<evidence type="ECO:0000313" key="8">
    <source>
        <dbReference type="EMBL" id="BBA48323.1"/>
    </source>
</evidence>
<dbReference type="GO" id="GO:0042274">
    <property type="term" value="P:ribosomal small subunit biogenesis"/>
    <property type="evidence" value="ECO:0007669"/>
    <property type="project" value="UniProtKB-UniRule"/>
</dbReference>
<evidence type="ECO:0000313" key="9">
    <source>
        <dbReference type="Proteomes" id="UP000262177"/>
    </source>
</evidence>